<dbReference type="Pfam" id="PF01554">
    <property type="entry name" value="MatE"/>
    <property type="match status" value="1"/>
</dbReference>
<name>F0T1U8_SYNGF</name>
<dbReference type="InterPro" id="IPR002528">
    <property type="entry name" value="MATE_fam"/>
</dbReference>
<dbReference type="PANTHER" id="PTHR30250">
    <property type="entry name" value="PST FAMILY PREDICTED COLANIC ACID TRANSPORTER"/>
    <property type="match status" value="1"/>
</dbReference>
<feature type="transmembrane region" description="Helical" evidence="6">
    <location>
        <begin position="198"/>
        <end position="217"/>
    </location>
</feature>
<comment type="subcellular location">
    <subcellularLocation>
        <location evidence="1">Cell membrane</location>
        <topology evidence="1">Multi-pass membrane protein</topology>
    </subcellularLocation>
</comment>
<feature type="transmembrane region" description="Helical" evidence="6">
    <location>
        <begin position="62"/>
        <end position="83"/>
    </location>
</feature>
<sequence length="436" mass="47588">MAKPVQGTNSADSHMVLDLCLKWINKPLYHNAIYLMLNNIITCLLGFAFWNMMARFFMPAQVGIGSSLIAASSLIGVLAELGLRIGLIRFIPESGENAGRLINAAFTLAGVSALIGGLIYVLGLKIWSPALSFMWGDPSLLVLFLIFTITNTLSGLTDSSLIAARAAKYVLMKNTLVSIVKIPLPIFVLAYLEGFGIFAGNGISFAVAVLTAWFGFLPRVYQRYLPQPVMVKGILQKVLPYSFANYMANMLNLSPQFIYPLMVLNVLGPEYSAYFYITWMMTMVLVVIPNGVSQSLLAEGAHNPREMGRNGRRVLYLALGLSVPAVAVMMVTAGWLLHFFGPGYAENGTPVFRFLALAIIPQCVNTLYITVNQIRKQGYLIIAQTGFLAIVAIGVGYWWFGRVGLAGLGMAYLLAHSVLALVAIRPLLKALKEKTG</sequence>
<evidence type="ECO:0000256" key="4">
    <source>
        <dbReference type="ARBA" id="ARBA00022989"/>
    </source>
</evidence>
<dbReference type="eggNOG" id="COG2244">
    <property type="taxonomic scope" value="Bacteria"/>
</dbReference>
<dbReference type="RefSeq" id="WP_013624083.1">
    <property type="nucleotide sequence ID" value="NC_015172.1"/>
</dbReference>
<feature type="transmembrane region" description="Helical" evidence="6">
    <location>
        <begin position="314"/>
        <end position="339"/>
    </location>
</feature>
<dbReference type="InterPro" id="IPR050833">
    <property type="entry name" value="Poly_Biosynth_Transport"/>
</dbReference>
<feature type="transmembrane region" description="Helical" evidence="6">
    <location>
        <begin position="238"/>
        <end position="259"/>
    </location>
</feature>
<dbReference type="GO" id="GO:0042910">
    <property type="term" value="F:xenobiotic transmembrane transporter activity"/>
    <property type="evidence" value="ECO:0007669"/>
    <property type="project" value="InterPro"/>
</dbReference>
<feature type="transmembrane region" description="Helical" evidence="6">
    <location>
        <begin position="32"/>
        <end position="50"/>
    </location>
</feature>
<dbReference type="AlphaFoldDB" id="F0T1U8"/>
<dbReference type="STRING" id="645991.Sgly_0863"/>
<proteinExistence type="predicted"/>
<dbReference type="GO" id="GO:0005886">
    <property type="term" value="C:plasma membrane"/>
    <property type="evidence" value="ECO:0007669"/>
    <property type="project" value="UniProtKB-SubCell"/>
</dbReference>
<feature type="transmembrane region" description="Helical" evidence="6">
    <location>
        <begin position="351"/>
        <end position="371"/>
    </location>
</feature>
<dbReference type="OrthoDB" id="139907at2"/>
<evidence type="ECO:0000313" key="7">
    <source>
        <dbReference type="EMBL" id="ADY55212.1"/>
    </source>
</evidence>
<accession>F0T1U8</accession>
<gene>
    <name evidence="7" type="ordered locus">Sgly_0863</name>
</gene>
<reference evidence="8" key="2">
    <citation type="submission" date="2011-02" db="EMBL/GenBank/DDBJ databases">
        <title>The complete genome of Syntrophobotulus glycolicus DSM 8271.</title>
        <authorList>
            <person name="Lucas S."/>
            <person name="Copeland A."/>
            <person name="Lapidus A."/>
            <person name="Bruce D."/>
            <person name="Goodwin L."/>
            <person name="Pitluck S."/>
            <person name="Kyrpides N."/>
            <person name="Mavromatis K."/>
            <person name="Pagani I."/>
            <person name="Ivanova N."/>
            <person name="Mikhailova N."/>
            <person name="Chertkov O."/>
            <person name="Held B."/>
            <person name="Detter J.C."/>
            <person name="Tapia R."/>
            <person name="Han C."/>
            <person name="Land M."/>
            <person name="Hauser L."/>
            <person name="Markowitz V."/>
            <person name="Cheng J.-F."/>
            <person name="Hugenholtz P."/>
            <person name="Woyke T."/>
            <person name="Wu D."/>
            <person name="Spring S."/>
            <person name="Schroeder M."/>
            <person name="Brambilla E."/>
            <person name="Klenk H.-P."/>
            <person name="Eisen J.A."/>
        </authorList>
    </citation>
    <scope>NUCLEOTIDE SEQUENCE [LARGE SCALE GENOMIC DNA]</scope>
    <source>
        <strain evidence="8">DSM 8271 / FlGlyR</strain>
    </source>
</reference>
<dbReference type="KEGG" id="sgy:Sgly_0863"/>
<protein>
    <submittedName>
        <fullName evidence="7">Multi antimicrobial extrusion protein MatE</fullName>
    </submittedName>
</protein>
<reference evidence="7 8" key="1">
    <citation type="journal article" date="2011" name="Stand. Genomic Sci.">
        <title>Complete genome sequence of Syntrophobotulus glycolicus type strain (FlGlyR).</title>
        <authorList>
            <person name="Han C."/>
            <person name="Mwirichia R."/>
            <person name="Chertkov O."/>
            <person name="Held B."/>
            <person name="Lapidus A."/>
            <person name="Nolan M."/>
            <person name="Lucas S."/>
            <person name="Hammon N."/>
            <person name="Deshpande S."/>
            <person name="Cheng J.F."/>
            <person name="Tapia R."/>
            <person name="Goodwin L."/>
            <person name="Pitluck S."/>
            <person name="Huntemann M."/>
            <person name="Liolios K."/>
            <person name="Ivanova N."/>
            <person name="Pagani I."/>
            <person name="Mavromatis K."/>
            <person name="Ovchinikova G."/>
            <person name="Pati A."/>
            <person name="Chen A."/>
            <person name="Palaniappan K."/>
            <person name="Land M."/>
            <person name="Hauser L."/>
            <person name="Brambilla E.M."/>
            <person name="Rohde M."/>
            <person name="Spring S."/>
            <person name="Sikorski J."/>
            <person name="Goker M."/>
            <person name="Woyke T."/>
            <person name="Bristow J."/>
            <person name="Eisen J.A."/>
            <person name="Markowitz V."/>
            <person name="Hugenholtz P."/>
            <person name="Kyrpides N.C."/>
            <person name="Klenk H.P."/>
            <person name="Detter J.C."/>
        </authorList>
    </citation>
    <scope>NUCLEOTIDE SEQUENCE [LARGE SCALE GENOMIC DNA]</scope>
    <source>
        <strain evidence="8">DSM 8271 / FlGlyR</strain>
    </source>
</reference>
<evidence type="ECO:0000256" key="6">
    <source>
        <dbReference type="SAM" id="Phobius"/>
    </source>
</evidence>
<keyword evidence="3 6" id="KW-0812">Transmembrane</keyword>
<evidence type="ECO:0000313" key="8">
    <source>
        <dbReference type="Proteomes" id="UP000007488"/>
    </source>
</evidence>
<feature type="transmembrane region" description="Helical" evidence="6">
    <location>
        <begin position="175"/>
        <end position="192"/>
    </location>
</feature>
<feature type="transmembrane region" description="Helical" evidence="6">
    <location>
        <begin position="406"/>
        <end position="428"/>
    </location>
</feature>
<feature type="transmembrane region" description="Helical" evidence="6">
    <location>
        <begin position="271"/>
        <end position="293"/>
    </location>
</feature>
<dbReference type="Proteomes" id="UP000007488">
    <property type="component" value="Chromosome"/>
</dbReference>
<keyword evidence="4 6" id="KW-1133">Transmembrane helix</keyword>
<evidence type="ECO:0000256" key="5">
    <source>
        <dbReference type="ARBA" id="ARBA00023136"/>
    </source>
</evidence>
<dbReference type="EMBL" id="CP002547">
    <property type="protein sequence ID" value="ADY55212.1"/>
    <property type="molecule type" value="Genomic_DNA"/>
</dbReference>
<evidence type="ECO:0000256" key="2">
    <source>
        <dbReference type="ARBA" id="ARBA00022475"/>
    </source>
</evidence>
<keyword evidence="2" id="KW-1003">Cell membrane</keyword>
<dbReference type="GO" id="GO:0015297">
    <property type="term" value="F:antiporter activity"/>
    <property type="evidence" value="ECO:0007669"/>
    <property type="project" value="InterPro"/>
</dbReference>
<feature type="transmembrane region" description="Helical" evidence="6">
    <location>
        <begin position="104"/>
        <end position="127"/>
    </location>
</feature>
<dbReference type="PANTHER" id="PTHR30250:SF11">
    <property type="entry name" value="O-ANTIGEN TRANSPORTER-RELATED"/>
    <property type="match status" value="1"/>
</dbReference>
<organism evidence="7 8">
    <name type="scientific">Syntrophobotulus glycolicus (strain DSM 8271 / FlGlyR)</name>
    <dbReference type="NCBI Taxonomy" id="645991"/>
    <lineage>
        <taxon>Bacteria</taxon>
        <taxon>Bacillati</taxon>
        <taxon>Bacillota</taxon>
        <taxon>Clostridia</taxon>
        <taxon>Eubacteriales</taxon>
        <taxon>Desulfitobacteriaceae</taxon>
        <taxon>Syntrophobotulus</taxon>
    </lineage>
</organism>
<feature type="transmembrane region" description="Helical" evidence="6">
    <location>
        <begin position="378"/>
        <end position="400"/>
    </location>
</feature>
<evidence type="ECO:0000256" key="3">
    <source>
        <dbReference type="ARBA" id="ARBA00022692"/>
    </source>
</evidence>
<evidence type="ECO:0000256" key="1">
    <source>
        <dbReference type="ARBA" id="ARBA00004651"/>
    </source>
</evidence>
<keyword evidence="8" id="KW-1185">Reference proteome</keyword>
<feature type="transmembrane region" description="Helical" evidence="6">
    <location>
        <begin position="139"/>
        <end position="163"/>
    </location>
</feature>
<dbReference type="HOGENOM" id="CLU_030866_1_0_9"/>
<keyword evidence="5 6" id="KW-0472">Membrane</keyword>